<dbReference type="GO" id="GO:0000792">
    <property type="term" value="C:heterochromatin"/>
    <property type="evidence" value="ECO:0007669"/>
    <property type="project" value="EnsemblMetazoa"/>
</dbReference>
<proteinExistence type="predicted"/>
<dbReference type="GO" id="GO:0005672">
    <property type="term" value="C:transcription factor TFIIA complex"/>
    <property type="evidence" value="ECO:0007669"/>
    <property type="project" value="EnsemblMetazoa"/>
</dbReference>
<reference evidence="2 3" key="1">
    <citation type="journal article" date="2007" name="Nature">
        <title>Evolution of genes and genomes on the Drosophila phylogeny.</title>
        <authorList>
            <consortium name="Drosophila 12 Genomes Consortium"/>
            <person name="Clark A.G."/>
            <person name="Eisen M.B."/>
            <person name="Smith D.R."/>
            <person name="Bergman C.M."/>
            <person name="Oliver B."/>
            <person name="Markow T.A."/>
            <person name="Kaufman T.C."/>
            <person name="Kellis M."/>
            <person name="Gelbart W."/>
            <person name="Iyer V.N."/>
            <person name="Pollard D.A."/>
            <person name="Sackton T.B."/>
            <person name="Larracuente A.M."/>
            <person name="Singh N.D."/>
            <person name="Abad J.P."/>
            <person name="Abt D.N."/>
            <person name="Adryan B."/>
            <person name="Aguade M."/>
            <person name="Akashi H."/>
            <person name="Anderson W.W."/>
            <person name="Aquadro C.F."/>
            <person name="Ardell D.H."/>
            <person name="Arguello R."/>
            <person name="Artieri C.G."/>
            <person name="Barbash D.A."/>
            <person name="Barker D."/>
            <person name="Barsanti P."/>
            <person name="Batterham P."/>
            <person name="Batzoglou S."/>
            <person name="Begun D."/>
            <person name="Bhutkar A."/>
            <person name="Blanco E."/>
            <person name="Bosak S.A."/>
            <person name="Bradley R.K."/>
            <person name="Brand A.D."/>
            <person name="Brent M.R."/>
            <person name="Brooks A.N."/>
            <person name="Brown R.H."/>
            <person name="Butlin R.K."/>
            <person name="Caggese C."/>
            <person name="Calvi B.R."/>
            <person name="Bernardo de Carvalho A."/>
            <person name="Caspi A."/>
            <person name="Castrezana S."/>
            <person name="Celniker S.E."/>
            <person name="Chang J.L."/>
            <person name="Chapple C."/>
            <person name="Chatterji S."/>
            <person name="Chinwalla A."/>
            <person name="Civetta A."/>
            <person name="Clifton S.W."/>
            <person name="Comeron J.M."/>
            <person name="Costello J.C."/>
            <person name="Coyne J.A."/>
            <person name="Daub J."/>
            <person name="David R.G."/>
            <person name="Delcher A.L."/>
            <person name="Delehaunty K."/>
            <person name="Do C.B."/>
            <person name="Ebling H."/>
            <person name="Edwards K."/>
            <person name="Eickbush T."/>
            <person name="Evans J.D."/>
            <person name="Filipski A."/>
            <person name="Findeiss S."/>
            <person name="Freyhult E."/>
            <person name="Fulton L."/>
            <person name="Fulton R."/>
            <person name="Garcia A.C."/>
            <person name="Gardiner A."/>
            <person name="Garfield D.A."/>
            <person name="Garvin B.E."/>
            <person name="Gibson G."/>
            <person name="Gilbert D."/>
            <person name="Gnerre S."/>
            <person name="Godfrey J."/>
            <person name="Good R."/>
            <person name="Gotea V."/>
            <person name="Gravely B."/>
            <person name="Greenberg A.J."/>
            <person name="Griffiths-Jones S."/>
            <person name="Gross S."/>
            <person name="Guigo R."/>
            <person name="Gustafson E.A."/>
            <person name="Haerty W."/>
            <person name="Hahn M.W."/>
            <person name="Halligan D.L."/>
            <person name="Halpern A.L."/>
            <person name="Halter G.M."/>
            <person name="Han M.V."/>
            <person name="Heger A."/>
            <person name="Hillier L."/>
            <person name="Hinrichs A.S."/>
            <person name="Holmes I."/>
            <person name="Hoskins R.A."/>
            <person name="Hubisz M.J."/>
            <person name="Hultmark D."/>
            <person name="Huntley M.A."/>
            <person name="Jaffe D.B."/>
            <person name="Jagadeeshan S."/>
            <person name="Jeck W.R."/>
            <person name="Johnson J."/>
            <person name="Jones C.D."/>
            <person name="Jordan W.C."/>
            <person name="Karpen G.H."/>
            <person name="Kataoka E."/>
            <person name="Keightley P.D."/>
            <person name="Kheradpour P."/>
            <person name="Kirkness E.F."/>
            <person name="Koerich L.B."/>
            <person name="Kristiansen K."/>
            <person name="Kudrna D."/>
            <person name="Kulathinal R.J."/>
            <person name="Kumar S."/>
            <person name="Kwok R."/>
            <person name="Lander E."/>
            <person name="Langley C.H."/>
            <person name="Lapoint R."/>
            <person name="Lazzaro B.P."/>
            <person name="Lee S.J."/>
            <person name="Levesque L."/>
            <person name="Li R."/>
            <person name="Lin C.F."/>
            <person name="Lin M.F."/>
            <person name="Lindblad-Toh K."/>
            <person name="Llopart A."/>
            <person name="Long M."/>
            <person name="Low L."/>
            <person name="Lozovsky E."/>
            <person name="Lu J."/>
            <person name="Luo M."/>
            <person name="Machado C.A."/>
            <person name="Makalowski W."/>
            <person name="Marzo M."/>
            <person name="Matsuda M."/>
            <person name="Matzkin L."/>
            <person name="McAllister B."/>
            <person name="McBride C.S."/>
            <person name="McKernan B."/>
            <person name="McKernan K."/>
            <person name="Mendez-Lago M."/>
            <person name="Minx P."/>
            <person name="Mollenhauer M.U."/>
            <person name="Montooth K."/>
            <person name="Mount S.M."/>
            <person name="Mu X."/>
            <person name="Myers E."/>
            <person name="Negre B."/>
            <person name="Newfeld S."/>
            <person name="Nielsen R."/>
            <person name="Noor M.A."/>
            <person name="O'Grady P."/>
            <person name="Pachter L."/>
            <person name="Papaceit M."/>
            <person name="Parisi M.J."/>
            <person name="Parisi M."/>
            <person name="Parts L."/>
            <person name="Pedersen J.S."/>
            <person name="Pesole G."/>
            <person name="Phillippy A.M."/>
            <person name="Ponting C.P."/>
            <person name="Pop M."/>
            <person name="Porcelli D."/>
            <person name="Powell J.R."/>
            <person name="Prohaska S."/>
            <person name="Pruitt K."/>
            <person name="Puig M."/>
            <person name="Quesneville H."/>
            <person name="Ram K.R."/>
            <person name="Rand D."/>
            <person name="Rasmussen M.D."/>
            <person name="Reed L.K."/>
            <person name="Reenan R."/>
            <person name="Reily A."/>
            <person name="Remington K.A."/>
            <person name="Rieger T.T."/>
            <person name="Ritchie M.G."/>
            <person name="Robin C."/>
            <person name="Rogers Y.H."/>
            <person name="Rohde C."/>
            <person name="Rozas J."/>
            <person name="Rubenfield M.J."/>
            <person name="Ruiz A."/>
            <person name="Russo S."/>
            <person name="Salzberg S.L."/>
            <person name="Sanchez-Gracia A."/>
            <person name="Saranga D.J."/>
            <person name="Sato H."/>
            <person name="Schaeffer S.W."/>
            <person name="Schatz M.C."/>
            <person name="Schlenke T."/>
            <person name="Schwartz R."/>
            <person name="Segarra C."/>
            <person name="Singh R.S."/>
            <person name="Sirot L."/>
            <person name="Sirota M."/>
            <person name="Sisneros N.B."/>
            <person name="Smith C.D."/>
            <person name="Smith T.F."/>
            <person name="Spieth J."/>
            <person name="Stage D.E."/>
            <person name="Stark A."/>
            <person name="Stephan W."/>
            <person name="Strausberg R.L."/>
            <person name="Strempel S."/>
            <person name="Sturgill D."/>
            <person name="Sutton G."/>
            <person name="Sutton G.G."/>
            <person name="Tao W."/>
            <person name="Teichmann S."/>
            <person name="Tobari Y.N."/>
            <person name="Tomimura Y."/>
            <person name="Tsolas J.M."/>
            <person name="Valente V.L."/>
            <person name="Venter E."/>
            <person name="Venter J.C."/>
            <person name="Vicario S."/>
            <person name="Vieira F.G."/>
            <person name="Vilella A.J."/>
            <person name="Villasante A."/>
            <person name="Walenz B."/>
            <person name="Wang J."/>
            <person name="Wasserman M."/>
            <person name="Watts T."/>
            <person name="Wilson D."/>
            <person name="Wilson R.K."/>
            <person name="Wing R.A."/>
            <person name="Wolfner M.F."/>
            <person name="Wong A."/>
            <person name="Wong G.K."/>
            <person name="Wu C.I."/>
            <person name="Wu G."/>
            <person name="Yamamoto D."/>
            <person name="Yang H.P."/>
            <person name="Yang S.P."/>
            <person name="Yorke J.A."/>
            <person name="Yoshida K."/>
            <person name="Zdobnov E."/>
            <person name="Zhang P."/>
            <person name="Zhang Y."/>
            <person name="Zimin A.V."/>
            <person name="Baldwin J."/>
            <person name="Abdouelleil A."/>
            <person name="Abdulkadir J."/>
            <person name="Abebe A."/>
            <person name="Abera B."/>
            <person name="Abreu J."/>
            <person name="Acer S.C."/>
            <person name="Aftuck L."/>
            <person name="Alexander A."/>
            <person name="An P."/>
            <person name="Anderson E."/>
            <person name="Anderson S."/>
            <person name="Arachi H."/>
            <person name="Azer M."/>
            <person name="Bachantsang P."/>
            <person name="Barry A."/>
            <person name="Bayul T."/>
            <person name="Berlin A."/>
            <person name="Bessette D."/>
            <person name="Bloom T."/>
            <person name="Blye J."/>
            <person name="Boguslavskiy L."/>
            <person name="Bonnet C."/>
            <person name="Boukhgalter B."/>
            <person name="Bourzgui I."/>
            <person name="Brown A."/>
            <person name="Cahill P."/>
            <person name="Channer S."/>
            <person name="Cheshatsang Y."/>
            <person name="Chuda L."/>
            <person name="Citroen M."/>
            <person name="Collymore A."/>
            <person name="Cooke P."/>
            <person name="Costello M."/>
            <person name="D'Aco K."/>
            <person name="Daza R."/>
            <person name="De Haan G."/>
            <person name="DeGray S."/>
            <person name="DeMaso C."/>
            <person name="Dhargay N."/>
            <person name="Dooley K."/>
            <person name="Dooley E."/>
            <person name="Doricent M."/>
            <person name="Dorje P."/>
            <person name="Dorjee K."/>
            <person name="Dupes A."/>
            <person name="Elong R."/>
            <person name="Falk J."/>
            <person name="Farina A."/>
            <person name="Faro S."/>
            <person name="Ferguson D."/>
            <person name="Fisher S."/>
            <person name="Foley C.D."/>
            <person name="Franke A."/>
            <person name="Friedrich D."/>
            <person name="Gadbois L."/>
            <person name="Gearin G."/>
            <person name="Gearin C.R."/>
            <person name="Giannoukos G."/>
            <person name="Goode T."/>
            <person name="Graham J."/>
            <person name="Grandbois E."/>
            <person name="Grewal S."/>
            <person name="Gyaltsen K."/>
            <person name="Hafez N."/>
            <person name="Hagos B."/>
            <person name="Hall J."/>
            <person name="Henson C."/>
            <person name="Hollinger A."/>
            <person name="Honan T."/>
            <person name="Huard M.D."/>
            <person name="Hughes L."/>
            <person name="Hurhula B."/>
            <person name="Husby M.E."/>
            <person name="Kamat A."/>
            <person name="Kanga B."/>
            <person name="Kashin S."/>
            <person name="Khazanovich D."/>
            <person name="Kisner P."/>
            <person name="Lance K."/>
            <person name="Lara M."/>
            <person name="Lee W."/>
            <person name="Lennon N."/>
            <person name="Letendre F."/>
            <person name="LeVine R."/>
            <person name="Lipovsky A."/>
            <person name="Liu X."/>
            <person name="Liu J."/>
            <person name="Liu S."/>
            <person name="Lokyitsang T."/>
            <person name="Lokyitsang Y."/>
            <person name="Lubonja R."/>
            <person name="Lui A."/>
            <person name="MacDonald P."/>
            <person name="Magnisalis V."/>
            <person name="Maru K."/>
            <person name="Matthews C."/>
            <person name="McCusker W."/>
            <person name="McDonough S."/>
            <person name="Mehta T."/>
            <person name="Meldrim J."/>
            <person name="Meneus L."/>
            <person name="Mihai O."/>
            <person name="Mihalev A."/>
            <person name="Mihova T."/>
            <person name="Mittelman R."/>
            <person name="Mlenga V."/>
            <person name="Montmayeur A."/>
            <person name="Mulrain L."/>
            <person name="Navidi A."/>
            <person name="Naylor J."/>
            <person name="Negash T."/>
            <person name="Nguyen T."/>
            <person name="Nguyen N."/>
            <person name="Nicol R."/>
            <person name="Norbu C."/>
            <person name="Norbu N."/>
            <person name="Novod N."/>
            <person name="O'Neill B."/>
            <person name="Osman S."/>
            <person name="Markiewicz E."/>
            <person name="Oyono O.L."/>
            <person name="Patti C."/>
            <person name="Phunkhang P."/>
            <person name="Pierre F."/>
            <person name="Priest M."/>
            <person name="Raghuraman S."/>
            <person name="Rege F."/>
            <person name="Reyes R."/>
            <person name="Rise C."/>
            <person name="Rogov P."/>
            <person name="Ross K."/>
            <person name="Ryan E."/>
            <person name="Settipalli S."/>
            <person name="Shea T."/>
            <person name="Sherpa N."/>
            <person name="Shi L."/>
            <person name="Shih D."/>
            <person name="Sparrow T."/>
            <person name="Spaulding J."/>
            <person name="Stalker J."/>
            <person name="Stange-Thomann N."/>
            <person name="Stavropoulos S."/>
            <person name="Stone C."/>
            <person name="Strader C."/>
            <person name="Tesfaye S."/>
            <person name="Thomson T."/>
            <person name="Thoulutsang Y."/>
            <person name="Thoulutsang D."/>
            <person name="Topham K."/>
            <person name="Topping I."/>
            <person name="Tsamla T."/>
            <person name="Vassiliev H."/>
            <person name="Vo A."/>
            <person name="Wangchuk T."/>
            <person name="Wangdi T."/>
            <person name="Weiand M."/>
            <person name="Wilkinson J."/>
            <person name="Wilson A."/>
            <person name="Yadav S."/>
            <person name="Young G."/>
            <person name="Yu Q."/>
            <person name="Zembek L."/>
            <person name="Zhong D."/>
            <person name="Zimmer A."/>
            <person name="Zwirko Z."/>
            <person name="Jaffe D.B."/>
            <person name="Alvarez P."/>
            <person name="Brockman W."/>
            <person name="Butler J."/>
            <person name="Chin C."/>
            <person name="Gnerre S."/>
            <person name="Grabherr M."/>
            <person name="Kleber M."/>
            <person name="Mauceli E."/>
            <person name="MacCallum I."/>
        </authorList>
    </citation>
    <scope>NUCLEOTIDE SEQUENCE [LARGE SCALE GENOMIC DNA]</scope>
    <source>
        <strain evidence="3">Tai18E2 / Tucson 14021-0261.01</strain>
    </source>
</reference>
<dbReference type="KEGG" id="dya:Dyak_GE16721"/>
<dbReference type="GO" id="GO:0017025">
    <property type="term" value="F:TBP-class protein binding"/>
    <property type="evidence" value="ECO:0007669"/>
    <property type="project" value="EnsemblMetazoa"/>
</dbReference>
<feature type="region of interest" description="Disordered" evidence="1">
    <location>
        <begin position="63"/>
        <end position="94"/>
    </location>
</feature>
<dbReference type="GO" id="GO:0140543">
    <property type="term" value="P:positive regulation of piRNA transcription"/>
    <property type="evidence" value="ECO:0007669"/>
    <property type="project" value="EnsemblMetazoa"/>
</dbReference>
<sequence length="182" mass="21185">MIGHMGKMLPTNGNWIPESRRFPQDVLGDMLEGLCRDMPNLSPMECQALDALQVRCMAKLANRQPESNPLPPVPKKSRRQVEKKAPQQQQEEREEHCIYDVDDSEMVSNRIYIPRLRATWKLRHFDIVMPAFVIKQGLLNKHFHWEILNKIMETPDAEGQAEFQKFVDEVVTKLTTFENVTN</sequence>
<organism evidence="2 3">
    <name type="scientific">Drosophila yakuba</name>
    <name type="common">Fruit fly</name>
    <dbReference type="NCBI Taxonomy" id="7245"/>
    <lineage>
        <taxon>Eukaryota</taxon>
        <taxon>Metazoa</taxon>
        <taxon>Ecdysozoa</taxon>
        <taxon>Arthropoda</taxon>
        <taxon>Hexapoda</taxon>
        <taxon>Insecta</taxon>
        <taxon>Pterygota</taxon>
        <taxon>Neoptera</taxon>
        <taxon>Endopterygota</taxon>
        <taxon>Diptera</taxon>
        <taxon>Brachycera</taxon>
        <taxon>Muscomorpha</taxon>
        <taxon>Ephydroidea</taxon>
        <taxon>Drosophilidae</taxon>
        <taxon>Drosophila</taxon>
        <taxon>Sophophora</taxon>
    </lineage>
</organism>
<accession>B4PY83</accession>
<dbReference type="Proteomes" id="UP000002282">
    <property type="component" value="Chromosome X"/>
</dbReference>
<dbReference type="PhylomeDB" id="B4PY83"/>
<dbReference type="HOGENOM" id="CLU_1580184_0_0_1"/>
<dbReference type="OrthoDB" id="7868070at2759"/>
<reference evidence="2 3" key="2">
    <citation type="journal article" date="2007" name="PLoS Biol.">
        <title>Principles of genome evolution in the Drosophila melanogaster species group.</title>
        <authorList>
            <person name="Ranz J.M."/>
            <person name="Maurin D."/>
            <person name="Chan Y.S."/>
            <person name="von Grotthuss M."/>
            <person name="Hillier L.W."/>
            <person name="Roote J."/>
            <person name="Ashburner M."/>
            <person name="Bergman C.M."/>
        </authorList>
    </citation>
    <scope>NUCLEOTIDE SEQUENCE [LARGE SCALE GENOMIC DNA]</scope>
    <source>
        <strain evidence="3">Tai18E2 / Tucson 14021-0261.01</strain>
    </source>
</reference>
<dbReference type="GO" id="GO:0006366">
    <property type="term" value="P:transcription by RNA polymerase II"/>
    <property type="evidence" value="ECO:0007669"/>
    <property type="project" value="EnsemblMetazoa"/>
</dbReference>
<dbReference type="eggNOG" id="ENOG502TB8Z">
    <property type="taxonomic scope" value="Eukaryota"/>
</dbReference>
<evidence type="ECO:0000313" key="3">
    <source>
        <dbReference type="Proteomes" id="UP000002282"/>
    </source>
</evidence>
<gene>
    <name evidence="2" type="primary">Dyak\GE16721</name>
    <name evidence="2" type="synonym">dyak_GLEANR_18116</name>
    <name evidence="2" type="synonym">GE16721</name>
    <name evidence="2" type="ORF">Dyak_GE16721</name>
</gene>
<keyword evidence="3" id="KW-1185">Reference proteome</keyword>
<dbReference type="OMA" id="NRICIPR"/>
<dbReference type="EMBL" id="CM000162">
    <property type="protein sequence ID" value="EDX00956.1"/>
    <property type="molecule type" value="Genomic_DNA"/>
</dbReference>
<name>B4PY83_DROYA</name>
<protein>
    <submittedName>
        <fullName evidence="2">Uncharacterized protein</fullName>
    </submittedName>
</protein>
<dbReference type="AlphaFoldDB" id="B4PY83"/>
<evidence type="ECO:0000256" key="1">
    <source>
        <dbReference type="SAM" id="MobiDB-lite"/>
    </source>
</evidence>
<feature type="compositionally biased region" description="Basic and acidic residues" evidence="1">
    <location>
        <begin position="79"/>
        <end position="94"/>
    </location>
</feature>
<evidence type="ECO:0000313" key="2">
    <source>
        <dbReference type="EMBL" id="EDX00956.1"/>
    </source>
</evidence>